<evidence type="ECO:0000256" key="1">
    <source>
        <dbReference type="SAM" id="MobiDB-lite"/>
    </source>
</evidence>
<dbReference type="Proteomes" id="UP000582974">
    <property type="component" value="Unassembled WGS sequence"/>
</dbReference>
<comment type="caution">
    <text evidence="3">The sequence shown here is derived from an EMBL/GenBank/DDBJ whole genome shotgun (WGS) entry which is preliminary data.</text>
</comment>
<keyword evidence="2" id="KW-0812">Transmembrane</keyword>
<evidence type="ECO:0000313" key="3">
    <source>
        <dbReference type="EMBL" id="MBA0125535.1"/>
    </source>
</evidence>
<feature type="compositionally biased region" description="Basic and acidic residues" evidence="1">
    <location>
        <begin position="97"/>
        <end position="122"/>
    </location>
</feature>
<dbReference type="NCBIfam" id="NF045516">
    <property type="entry name" value="GlpR"/>
    <property type="match status" value="1"/>
</dbReference>
<accession>A0A838A8A4</accession>
<dbReference type="EMBL" id="JACCKD010000002">
    <property type="protein sequence ID" value="MBA0125535.1"/>
    <property type="molecule type" value="Genomic_DNA"/>
</dbReference>
<feature type="transmembrane region" description="Helical" evidence="2">
    <location>
        <begin position="150"/>
        <end position="167"/>
    </location>
</feature>
<gene>
    <name evidence="3" type="ORF">H0B56_08295</name>
</gene>
<feature type="compositionally biased region" description="Basic and acidic residues" evidence="1">
    <location>
        <begin position="49"/>
        <end position="73"/>
    </location>
</feature>
<feature type="region of interest" description="Disordered" evidence="1">
    <location>
        <begin position="218"/>
        <end position="287"/>
    </location>
</feature>
<proteinExistence type="predicted"/>
<dbReference type="InterPro" id="IPR053779">
    <property type="entry name" value="GlpR"/>
</dbReference>
<keyword evidence="2" id="KW-0472">Membrane</keyword>
<keyword evidence="2" id="KW-1133">Transmembrane helix</keyword>
<dbReference type="RefSeq" id="WP_180892304.1">
    <property type="nucleotide sequence ID" value="NZ_JACCKD010000002.1"/>
</dbReference>
<feature type="region of interest" description="Disordered" evidence="1">
    <location>
        <begin position="48"/>
        <end position="131"/>
    </location>
</feature>
<evidence type="ECO:0000313" key="4">
    <source>
        <dbReference type="Proteomes" id="UP000582974"/>
    </source>
</evidence>
<reference evidence="3 4" key="1">
    <citation type="submission" date="2020-07" db="EMBL/GenBank/DDBJ databases">
        <title>Genome of Haloechinothrix sp.</title>
        <authorList>
            <person name="Tang S.-K."/>
            <person name="Yang L."/>
            <person name="Zhu W.-Y."/>
        </authorList>
    </citation>
    <scope>NUCLEOTIDE SEQUENCE [LARGE SCALE GENOMIC DNA]</scope>
    <source>
        <strain evidence="3 4">YIM 98757</strain>
    </source>
</reference>
<dbReference type="AlphaFoldDB" id="A0A838A8A4"/>
<protein>
    <submittedName>
        <fullName evidence="3">Uncharacterized protein</fullName>
    </submittedName>
</protein>
<evidence type="ECO:0000256" key="2">
    <source>
        <dbReference type="SAM" id="Phobius"/>
    </source>
</evidence>
<feature type="transmembrane region" description="Helical" evidence="2">
    <location>
        <begin position="6"/>
        <end position="23"/>
    </location>
</feature>
<feature type="transmembrane region" description="Helical" evidence="2">
    <location>
        <begin position="173"/>
        <end position="190"/>
    </location>
</feature>
<organism evidence="3 4">
    <name type="scientific">Haloechinothrix aidingensis</name>
    <dbReference type="NCBI Taxonomy" id="2752311"/>
    <lineage>
        <taxon>Bacteria</taxon>
        <taxon>Bacillati</taxon>
        <taxon>Actinomycetota</taxon>
        <taxon>Actinomycetes</taxon>
        <taxon>Pseudonocardiales</taxon>
        <taxon>Pseudonocardiaceae</taxon>
        <taxon>Haloechinothrix</taxon>
    </lineage>
</organism>
<name>A0A838A8A4_9PSEU</name>
<keyword evidence="4" id="KW-1185">Reference proteome</keyword>
<sequence length="287" mass="32017">MPSSLMIVALAAAWLVVLVPMVARKRQEISRTGEDALAARVVRSGSVRTDMREESMMSESAERAGRSEDHGQEYTDAPGDAEPREAAAPDGAARQRSRMERDGDAGAPERDERDERDADTGSRYRRGRGGFDPEAAEMAARAKYAFRQRVVLALLGTVLLTALLAGFVHAGLWWVNALAVAGLAGYLGYLRRQVRIENEIRQRRMARLGGSRRHERNRELAFDDHDVADDEPPAPEYDERPSAVGEVRRHSRPARRQAEVLDIDDEDPAFHELDEPDYPAYRKAVGE</sequence>